<dbReference type="Pfam" id="PF08443">
    <property type="entry name" value="RimK"/>
    <property type="match status" value="1"/>
</dbReference>
<comment type="caution">
    <text evidence="6">The sequence shown here is derived from an EMBL/GenBank/DDBJ whole genome shotgun (WGS) entry which is preliminary data.</text>
</comment>
<keyword evidence="2 4" id="KW-0547">Nucleotide-binding</keyword>
<dbReference type="Gene3D" id="3.30.1490.20">
    <property type="entry name" value="ATP-grasp fold, A domain"/>
    <property type="match status" value="1"/>
</dbReference>
<evidence type="ECO:0000313" key="6">
    <source>
        <dbReference type="EMBL" id="MBI4210894.1"/>
    </source>
</evidence>
<evidence type="ECO:0000256" key="4">
    <source>
        <dbReference type="PROSITE-ProRule" id="PRU00409"/>
    </source>
</evidence>
<dbReference type="InterPro" id="IPR013815">
    <property type="entry name" value="ATP_grasp_subdomain_1"/>
</dbReference>
<dbReference type="PROSITE" id="PS50975">
    <property type="entry name" value="ATP_GRASP"/>
    <property type="match status" value="1"/>
</dbReference>
<dbReference type="GO" id="GO:0018169">
    <property type="term" value="F:ribosomal S6-glutamic acid ligase activity"/>
    <property type="evidence" value="ECO:0007669"/>
    <property type="project" value="TreeGrafter"/>
</dbReference>
<organism evidence="6 7">
    <name type="scientific">Candidatus Iainarchaeum sp</name>
    <dbReference type="NCBI Taxonomy" id="3101447"/>
    <lineage>
        <taxon>Archaea</taxon>
        <taxon>Candidatus Iainarchaeota</taxon>
        <taxon>Candidatus Iainarchaeia</taxon>
        <taxon>Candidatus Iainarchaeales</taxon>
        <taxon>Candidatus Iainarchaeaceae</taxon>
        <taxon>Candidatus Iainarchaeum</taxon>
    </lineage>
</organism>
<keyword evidence="6" id="KW-0436">Ligase</keyword>
<keyword evidence="1" id="KW-0479">Metal-binding</keyword>
<dbReference type="Proteomes" id="UP000732298">
    <property type="component" value="Unassembled WGS sequence"/>
</dbReference>
<dbReference type="GO" id="GO:0046872">
    <property type="term" value="F:metal ion binding"/>
    <property type="evidence" value="ECO:0007669"/>
    <property type="project" value="UniProtKB-KW"/>
</dbReference>
<dbReference type="NCBIfam" id="TIGR00768">
    <property type="entry name" value="rimK_fam"/>
    <property type="match status" value="1"/>
</dbReference>
<evidence type="ECO:0000256" key="2">
    <source>
        <dbReference type="ARBA" id="ARBA00022741"/>
    </source>
</evidence>
<protein>
    <submittedName>
        <fullName evidence="6">RimK family alpha-L-glutamate ligase</fullName>
    </submittedName>
</protein>
<dbReference type="GO" id="GO:0005737">
    <property type="term" value="C:cytoplasm"/>
    <property type="evidence" value="ECO:0007669"/>
    <property type="project" value="TreeGrafter"/>
</dbReference>
<gene>
    <name evidence="6" type="ORF">HY544_05335</name>
</gene>
<reference evidence="6" key="1">
    <citation type="submission" date="2020-07" db="EMBL/GenBank/DDBJ databases">
        <title>Huge and variable diversity of episymbiotic CPR bacteria and DPANN archaea in groundwater ecosystems.</title>
        <authorList>
            <person name="He C.Y."/>
            <person name="Keren R."/>
            <person name="Whittaker M."/>
            <person name="Farag I.F."/>
            <person name="Doudna J."/>
            <person name="Cate J.H.D."/>
            <person name="Banfield J.F."/>
        </authorList>
    </citation>
    <scope>NUCLEOTIDE SEQUENCE</scope>
    <source>
        <strain evidence="6">NC_groundwater_1296_Ag_S-0.2um_52_80</strain>
    </source>
</reference>
<dbReference type="GO" id="GO:0009432">
    <property type="term" value="P:SOS response"/>
    <property type="evidence" value="ECO:0007669"/>
    <property type="project" value="TreeGrafter"/>
</dbReference>
<dbReference type="SUPFAM" id="SSF56059">
    <property type="entry name" value="Glutathione synthetase ATP-binding domain-like"/>
    <property type="match status" value="1"/>
</dbReference>
<keyword evidence="3 4" id="KW-0067">ATP-binding</keyword>
<dbReference type="InterPro" id="IPR013651">
    <property type="entry name" value="ATP-grasp_RimK-type"/>
</dbReference>
<sequence length="295" mass="31829">MGCRLCIISGEAGEDVAQVIIGEAKKMFETVLFVPLRKIVVSCRGGKTIVSFHGKSLEEFDVVWARIFGDDFVLGETVLDALENSGVYVQGSAEAYQLCSHKFYTVKLASKIGIPVPNSSLSVSPGVSLKMAKREGFPVVVKLLSGFGGKGVMLANSEQEFTPILDTMQVFNEFMTTQEFIRGGLDCRALVIGVEVVGIRRTGAQGDWRANVSGGGSAEFYELDENIKKIALSAAALFGTDVCSVDFLISKEGPKLVEINFAPGMIQKFFGSTLAEKIIAYFHSKAIERKTAQGA</sequence>
<evidence type="ECO:0000313" key="7">
    <source>
        <dbReference type="Proteomes" id="UP000732298"/>
    </source>
</evidence>
<dbReference type="GO" id="GO:0005524">
    <property type="term" value="F:ATP binding"/>
    <property type="evidence" value="ECO:0007669"/>
    <property type="project" value="UniProtKB-UniRule"/>
</dbReference>
<dbReference type="InterPro" id="IPR004666">
    <property type="entry name" value="Rp_bS6_RimK/Lys_biosynth_LsyX"/>
</dbReference>
<dbReference type="PANTHER" id="PTHR21621">
    <property type="entry name" value="RIBOSOMAL PROTEIN S6 MODIFICATION PROTEIN"/>
    <property type="match status" value="1"/>
</dbReference>
<feature type="domain" description="ATP-grasp" evidence="5">
    <location>
        <begin position="106"/>
        <end position="288"/>
    </location>
</feature>
<dbReference type="InterPro" id="IPR011761">
    <property type="entry name" value="ATP-grasp"/>
</dbReference>
<name>A0A8T3YK33_9ARCH</name>
<dbReference type="PANTHER" id="PTHR21621:SF0">
    <property type="entry name" value="BETA-CITRYLGLUTAMATE SYNTHASE B-RELATED"/>
    <property type="match status" value="1"/>
</dbReference>
<dbReference type="AlphaFoldDB" id="A0A8T3YK33"/>
<evidence type="ECO:0000259" key="5">
    <source>
        <dbReference type="PROSITE" id="PS50975"/>
    </source>
</evidence>
<evidence type="ECO:0000256" key="1">
    <source>
        <dbReference type="ARBA" id="ARBA00022723"/>
    </source>
</evidence>
<proteinExistence type="predicted"/>
<dbReference type="EMBL" id="JACQPB010000047">
    <property type="protein sequence ID" value="MBI4210894.1"/>
    <property type="molecule type" value="Genomic_DNA"/>
</dbReference>
<dbReference type="Gene3D" id="3.40.50.20">
    <property type="match status" value="1"/>
</dbReference>
<dbReference type="Gene3D" id="3.30.470.20">
    <property type="entry name" value="ATP-grasp fold, B domain"/>
    <property type="match status" value="1"/>
</dbReference>
<accession>A0A8T3YK33</accession>
<evidence type="ECO:0000256" key="3">
    <source>
        <dbReference type="ARBA" id="ARBA00022840"/>
    </source>
</evidence>